<protein>
    <submittedName>
        <fullName evidence="1">Uncharacterized protein</fullName>
    </submittedName>
</protein>
<dbReference type="EMBL" id="MPUH01000090">
    <property type="protein sequence ID" value="OMJ91043.1"/>
    <property type="molecule type" value="Genomic_DNA"/>
</dbReference>
<dbReference type="Proteomes" id="UP000187209">
    <property type="component" value="Unassembled WGS sequence"/>
</dbReference>
<keyword evidence="2" id="KW-1185">Reference proteome</keyword>
<evidence type="ECO:0000313" key="2">
    <source>
        <dbReference type="Proteomes" id="UP000187209"/>
    </source>
</evidence>
<comment type="caution">
    <text evidence="1">The sequence shown here is derived from an EMBL/GenBank/DDBJ whole genome shotgun (WGS) entry which is preliminary data.</text>
</comment>
<gene>
    <name evidence="1" type="ORF">SteCoe_6510</name>
</gene>
<proteinExistence type="predicted"/>
<sequence>MSEMGAIMFDQNNLETFKDDLIDKITKSRELPILASIGKQSKGKSFFLGHFLNDPSLPNKHGKLIQKGTLNLFAKSYLNLGFTLFDMEGLESEENDSKRDSFNFCSVFAISDIIILNISHDDLENQIFIDTFSFNYWRYCMTSINLKQRKLYIILCIRDPRWSDESIKVLDSYKKLVEEFCKTVNLKINELTEHFACVAEPFLGRECENPEDVGCGDLIINRYKRHMKNFRFTVDEHFIIFFKKCYGKKIAKYYELVKINNQDAEFRGNSRFENMMRFIRQKCNEIRNTKNMKVEFEFSEFKEYGKIMNLIEMEMEDNLSKKNIVREIFIQALYDPIMHYSNANGLIRIMESYYKLSKKIQDISEEIVLYVNKESITENNYKKFRLENEGKLNIAIQEEKLSNNIIAEIYGYLKILSAKSCMETFKLSIENPERITYQMLMFFIKYGSYQEIINHQLKEFSKRKLIYKCSPYFDSQFKEILATLYKSRVNIFQSIYEIYKEVIRKSCEMNYQYQEIIDTEINDLKEQVNFRTLFKFIDSLEIEYSQRDVEDFIKIFMKIHREKLLAKKNRLNKFKSDSLKRFAIIDRNVIFDSIPALYISEKVYPSICGLFISFLDNRKENILADLAKLSAANHSVLGWTVFGKTKINSFSWSFSFAFGKSSKNWVGYKKYAQEGYEVFTLIGQYDLTNGRMIDLQNFISKDFKMSEKWYYVEHLKIDPLTTVIKATFYAIQIGENTRLG</sequence>
<organism evidence="1 2">
    <name type="scientific">Stentor coeruleus</name>
    <dbReference type="NCBI Taxonomy" id="5963"/>
    <lineage>
        <taxon>Eukaryota</taxon>
        <taxon>Sar</taxon>
        <taxon>Alveolata</taxon>
        <taxon>Ciliophora</taxon>
        <taxon>Postciliodesmatophora</taxon>
        <taxon>Heterotrichea</taxon>
        <taxon>Heterotrichida</taxon>
        <taxon>Stentoridae</taxon>
        <taxon>Stentor</taxon>
    </lineage>
</organism>
<evidence type="ECO:0000313" key="1">
    <source>
        <dbReference type="EMBL" id="OMJ91043.1"/>
    </source>
</evidence>
<dbReference type="InterPro" id="IPR027417">
    <property type="entry name" value="P-loop_NTPase"/>
</dbReference>
<reference evidence="1 2" key="1">
    <citation type="submission" date="2016-11" db="EMBL/GenBank/DDBJ databases">
        <title>The macronuclear genome of Stentor coeruleus: a giant cell with tiny introns.</title>
        <authorList>
            <person name="Slabodnick M."/>
            <person name="Ruby J.G."/>
            <person name="Reiff S.B."/>
            <person name="Swart E.C."/>
            <person name="Gosai S."/>
            <person name="Prabakaran S."/>
            <person name="Witkowska E."/>
            <person name="Larue G.E."/>
            <person name="Fisher S."/>
            <person name="Freeman R.M."/>
            <person name="Gunawardena J."/>
            <person name="Chu W."/>
            <person name="Stover N.A."/>
            <person name="Gregory B.D."/>
            <person name="Nowacki M."/>
            <person name="Derisi J."/>
            <person name="Roy S.W."/>
            <person name="Marshall W.F."/>
            <person name="Sood P."/>
        </authorList>
    </citation>
    <scope>NUCLEOTIDE SEQUENCE [LARGE SCALE GENOMIC DNA]</scope>
    <source>
        <strain evidence="1">WM001</strain>
    </source>
</reference>
<accession>A0A1R2CPX7</accession>
<name>A0A1R2CPX7_9CILI</name>
<dbReference type="Gene3D" id="3.40.50.300">
    <property type="entry name" value="P-loop containing nucleotide triphosphate hydrolases"/>
    <property type="match status" value="1"/>
</dbReference>
<dbReference type="AlphaFoldDB" id="A0A1R2CPX7"/>
<dbReference type="OrthoDB" id="2343366at2759"/>